<dbReference type="RefSeq" id="WP_134115123.1">
    <property type="nucleotide sequence ID" value="NZ_SOEG01000004.1"/>
</dbReference>
<accession>A0A4R8H2T2</accession>
<feature type="chain" id="PRO_5038533610" evidence="1">
    <location>
        <begin position="22"/>
        <end position="473"/>
    </location>
</feature>
<evidence type="ECO:0000313" key="2">
    <source>
        <dbReference type="EMBL" id="TDX52920.1"/>
    </source>
</evidence>
<dbReference type="AlphaFoldDB" id="A0A4R8H2T2"/>
<dbReference type="PROSITE" id="PS51257">
    <property type="entry name" value="PROKAR_LIPOPROTEIN"/>
    <property type="match status" value="1"/>
</dbReference>
<organism evidence="2 3">
    <name type="scientific">Orenia marismortui</name>
    <dbReference type="NCBI Taxonomy" id="46469"/>
    <lineage>
        <taxon>Bacteria</taxon>
        <taxon>Bacillati</taxon>
        <taxon>Bacillota</taxon>
        <taxon>Clostridia</taxon>
        <taxon>Halanaerobiales</taxon>
        <taxon>Halobacteroidaceae</taxon>
        <taxon>Orenia</taxon>
    </lineage>
</organism>
<protein>
    <submittedName>
        <fullName evidence="2">Uncharacterized protein</fullName>
    </submittedName>
</protein>
<proteinExistence type="predicted"/>
<gene>
    <name evidence="2" type="ORF">C7959_10445</name>
</gene>
<feature type="signal peptide" evidence="1">
    <location>
        <begin position="1"/>
        <end position="21"/>
    </location>
</feature>
<dbReference type="SUPFAM" id="SSF50998">
    <property type="entry name" value="Quinoprotein alcohol dehydrogenase-like"/>
    <property type="match status" value="1"/>
</dbReference>
<dbReference type="EMBL" id="SOEG01000004">
    <property type="protein sequence ID" value="TDX52920.1"/>
    <property type="molecule type" value="Genomic_DNA"/>
</dbReference>
<name>A0A4R8H2T2_9FIRM</name>
<sequence length="473" mass="52256">MFKEKKLILLLLSLVTAILITGCSGDTSIVELTKDVDGPSQVIVGEESDEFTVTGKTGSTYYWEVKELSGENLGYFTNQTGSKTRFVASTDALEKDTIEIRALISNEPQEWIEIEVLGSKHENKFYKGGFHSIVATKDSSLTSDYKGYLAGGYIKDVGDLEPSPYIVKADNRGLMIHEKEYEGDGRFYDIEDIVLTGVGDRYYVIGYRRLNRDYFEPYIAKLNKKFEKVEQYTYPKPIYGDSFLKGAIGIEENVSMGITHIVAAGSYQVESGEVVPYLAKVDVETNEMETKIIPGIDGSYSSLSAIAETSQGYLAVGESDYAGTNRAFIISLDSELTQTGIVDIQDSQRLHQIKKVGDNRFVVVGEDGYVGIVDSKGSILTKLNIDSNLSFRDILVDNGDIILVGQDRSSQEGVVYKVDESTNNATLLGSYGNYLHAITKSTDGYYLLAGTSIDFYNYAVKIDPDTGQLVDRQ</sequence>
<dbReference type="InterPro" id="IPR011047">
    <property type="entry name" value="Quinoprotein_ADH-like_sf"/>
</dbReference>
<dbReference type="Proteomes" id="UP000295832">
    <property type="component" value="Unassembled WGS sequence"/>
</dbReference>
<keyword evidence="1" id="KW-0732">Signal</keyword>
<reference evidence="2 3" key="1">
    <citation type="submission" date="2019-03" db="EMBL/GenBank/DDBJ databases">
        <title>Subsurface microbial communities from deep shales in Ohio and West Virginia, USA.</title>
        <authorList>
            <person name="Wrighton K."/>
        </authorList>
    </citation>
    <scope>NUCLEOTIDE SEQUENCE [LARGE SCALE GENOMIC DNA]</scope>
    <source>
        <strain evidence="2 3">MSL 6dP</strain>
    </source>
</reference>
<evidence type="ECO:0000313" key="3">
    <source>
        <dbReference type="Proteomes" id="UP000295832"/>
    </source>
</evidence>
<comment type="caution">
    <text evidence="2">The sequence shown here is derived from an EMBL/GenBank/DDBJ whole genome shotgun (WGS) entry which is preliminary data.</text>
</comment>
<keyword evidence="3" id="KW-1185">Reference proteome</keyword>
<evidence type="ECO:0000256" key="1">
    <source>
        <dbReference type="SAM" id="SignalP"/>
    </source>
</evidence>
<dbReference type="STRING" id="926561.GCA_000379025_00351"/>